<dbReference type="AlphaFoldDB" id="A0A974Y1Z3"/>
<evidence type="ECO:0000313" key="3">
    <source>
        <dbReference type="Proteomes" id="UP000639274"/>
    </source>
</evidence>
<gene>
    <name evidence="2" type="ORF">I8J32_003110</name>
</gene>
<dbReference type="InterPro" id="IPR002347">
    <property type="entry name" value="SDR_fam"/>
</dbReference>
<feature type="region of interest" description="Disordered" evidence="1">
    <location>
        <begin position="1"/>
        <end position="37"/>
    </location>
</feature>
<feature type="compositionally biased region" description="Basic residues" evidence="1">
    <location>
        <begin position="21"/>
        <end position="31"/>
    </location>
</feature>
<name>A0A974Y1Z3_9GAMM</name>
<protein>
    <submittedName>
        <fullName evidence="2">SDR family oxidoreductase</fullName>
    </submittedName>
</protein>
<evidence type="ECO:0000313" key="2">
    <source>
        <dbReference type="EMBL" id="QSX78930.1"/>
    </source>
</evidence>
<dbReference type="Pfam" id="PF13561">
    <property type="entry name" value="adh_short_C2"/>
    <property type="match status" value="1"/>
</dbReference>
<dbReference type="KEGG" id="lsf:I8J32_003110"/>
<evidence type="ECO:0000256" key="1">
    <source>
        <dbReference type="SAM" id="MobiDB-lite"/>
    </source>
</evidence>
<accession>A0A974Y1Z3</accession>
<sequence length="90" mass="10124">MPAWSDQSPRPGRAPCASQRGRIRSNSRRRPKQIDWRRSAIEPLESIQRRLRCGEPNEIADVVLWLSSDAASYVTGQPTSVDGGFIMRST</sequence>
<keyword evidence="3" id="KW-1185">Reference proteome</keyword>
<dbReference type="SUPFAM" id="SSF51735">
    <property type="entry name" value="NAD(P)-binding Rossmann-fold domains"/>
    <property type="match status" value="1"/>
</dbReference>
<dbReference type="Proteomes" id="UP000639274">
    <property type="component" value="Chromosome"/>
</dbReference>
<proteinExistence type="predicted"/>
<reference evidence="2 3" key="1">
    <citation type="submission" date="2021-03" db="EMBL/GenBank/DDBJ databases">
        <title>Lysobacter sp. nov. isolated from soil of gangwondo yeongwol, south Korea.</title>
        <authorList>
            <person name="Kim K.R."/>
            <person name="Kim K.H."/>
            <person name="Jeon C.O."/>
        </authorList>
    </citation>
    <scope>NUCLEOTIDE SEQUENCE [LARGE SCALE GENOMIC DNA]</scope>
    <source>
        <strain evidence="2 3">R19</strain>
    </source>
</reference>
<organism evidence="2 3">
    <name type="scientific">Agrilutibacter solisilvae</name>
    <dbReference type="NCBI Taxonomy" id="2763317"/>
    <lineage>
        <taxon>Bacteria</taxon>
        <taxon>Pseudomonadati</taxon>
        <taxon>Pseudomonadota</taxon>
        <taxon>Gammaproteobacteria</taxon>
        <taxon>Lysobacterales</taxon>
        <taxon>Lysobacteraceae</taxon>
        <taxon>Agrilutibacter</taxon>
    </lineage>
</organism>
<dbReference type="EMBL" id="CP071518">
    <property type="protein sequence ID" value="QSX78930.1"/>
    <property type="molecule type" value="Genomic_DNA"/>
</dbReference>
<dbReference type="InterPro" id="IPR036291">
    <property type="entry name" value="NAD(P)-bd_dom_sf"/>
</dbReference>
<dbReference type="Gene3D" id="3.40.50.720">
    <property type="entry name" value="NAD(P)-binding Rossmann-like Domain"/>
    <property type="match status" value="1"/>
</dbReference>